<evidence type="ECO:0008006" key="3">
    <source>
        <dbReference type="Google" id="ProtNLM"/>
    </source>
</evidence>
<proteinExistence type="predicted"/>
<gene>
    <name evidence="1" type="ORF">P872_01490</name>
</gene>
<dbReference type="Gene3D" id="3.40.50.2000">
    <property type="entry name" value="Glycogen Phosphorylase B"/>
    <property type="match status" value="2"/>
</dbReference>
<dbReference type="RefSeq" id="WP_019599468.1">
    <property type="nucleotide sequence ID" value="NZ_AWXR01000008.1"/>
</dbReference>
<dbReference type="Proteomes" id="UP000016843">
    <property type="component" value="Unassembled WGS sequence"/>
</dbReference>
<comment type="caution">
    <text evidence="1">The sequence shown here is derived from an EMBL/GenBank/DDBJ whole genome shotgun (WGS) entry which is preliminary data.</text>
</comment>
<accession>U5C4W4</accession>
<dbReference type="AlphaFoldDB" id="U5C4W4"/>
<reference evidence="1 2" key="1">
    <citation type="journal article" date="2013" name="Genome Announc.">
        <title>Draft Genome Sequence of the Psychrophilic and Alkaliphilic Rhodonellum psychrophilum Strain GCM71T.</title>
        <authorList>
            <person name="Hauptmann A.L."/>
            <person name="Glaring M.A."/>
            <person name="Hallin P.F."/>
            <person name="Prieme A."/>
            <person name="Stougaard P."/>
        </authorList>
    </citation>
    <scope>NUCLEOTIDE SEQUENCE [LARGE SCALE GENOMIC DNA]</scope>
    <source>
        <strain evidence="1 2">GCM71</strain>
    </source>
</reference>
<evidence type="ECO:0000313" key="1">
    <source>
        <dbReference type="EMBL" id="ERM83961.1"/>
    </source>
</evidence>
<name>U5C4W4_9BACT</name>
<keyword evidence="2" id="KW-1185">Reference proteome</keyword>
<dbReference type="EMBL" id="AWXR01000008">
    <property type="protein sequence ID" value="ERM83961.1"/>
    <property type="molecule type" value="Genomic_DNA"/>
</dbReference>
<protein>
    <recommendedName>
        <fullName evidence="3">Glycosyltransferase subfamily 4-like N-terminal domain-containing protein</fullName>
    </recommendedName>
</protein>
<sequence>MKKVLILSYSYMDRDPRVLRQIAFFESKQFEVYLSSLSYTGNHQFIPLLKVKKGLAQKFLKAILFLFRINRFRLSNFLKNSNVESLNNKVDLVVANDIETWPIAIRLKSKNKNIKVVFDAHEYYPRHFEDVLMWRILHQSFYLYLCNKFIHKADVFMTVCKGIGEEYKKNFNTEYLLVYNAPDFEPELWPNEIDANHIKLIHHGNANPSRKIESMINLMKYLDKRFHLYLMLMPTDKGYLAELKKIASKFDNVTFLDPVPTQEIPRFINKFDMGVFLLDPVNFNYEHALPNKFFEFMQARLGIAIGPSKEMKYILEEQQLGVVSEDFGEASLAKKINSLQIDDLIEFKWNAHKCAQEYSNEGNKRVYEGIIENFKAFRK</sequence>
<organism evidence="1 2">
    <name type="scientific">Rhodonellum psychrophilum GCM71 = DSM 17998</name>
    <dbReference type="NCBI Taxonomy" id="1123057"/>
    <lineage>
        <taxon>Bacteria</taxon>
        <taxon>Pseudomonadati</taxon>
        <taxon>Bacteroidota</taxon>
        <taxon>Cytophagia</taxon>
        <taxon>Cytophagales</taxon>
        <taxon>Cytophagaceae</taxon>
        <taxon>Rhodonellum</taxon>
    </lineage>
</organism>
<dbReference type="SUPFAM" id="SSF53756">
    <property type="entry name" value="UDP-Glycosyltransferase/glycogen phosphorylase"/>
    <property type="match status" value="1"/>
</dbReference>
<dbReference type="eggNOG" id="COG0438">
    <property type="taxonomic scope" value="Bacteria"/>
</dbReference>
<evidence type="ECO:0000313" key="2">
    <source>
        <dbReference type="Proteomes" id="UP000016843"/>
    </source>
</evidence>